<dbReference type="Proteomes" id="UP000183015">
    <property type="component" value="Unassembled WGS sequence"/>
</dbReference>
<dbReference type="Pfam" id="PF00899">
    <property type="entry name" value="ThiF"/>
    <property type="match status" value="1"/>
</dbReference>
<accession>A0A1H7FYG7</accession>
<evidence type="ECO:0000313" key="3">
    <source>
        <dbReference type="Proteomes" id="UP000183015"/>
    </source>
</evidence>
<keyword evidence="2" id="KW-0548">Nucleotidyltransferase</keyword>
<evidence type="ECO:0000313" key="2">
    <source>
        <dbReference type="EMBL" id="SEK30297.1"/>
    </source>
</evidence>
<dbReference type="AlphaFoldDB" id="A0A1H7FYG7"/>
<feature type="domain" description="THIF-type NAD/FAD binding fold" evidence="1">
    <location>
        <begin position="127"/>
        <end position="197"/>
    </location>
</feature>
<reference evidence="3" key="1">
    <citation type="submission" date="2016-10" db="EMBL/GenBank/DDBJ databases">
        <authorList>
            <person name="Varghese N."/>
        </authorList>
    </citation>
    <scope>NUCLEOTIDE SEQUENCE [LARGE SCALE GENOMIC DNA]</scope>
    <source>
        <strain evidence="3">DSM 45096 / BCRC 16803 / CGMCC 4.1857 / CIP 109030 / JCM 12277 / KCTC 19219 / NBRC 100920 / 33214</strain>
    </source>
</reference>
<dbReference type="InterPro" id="IPR000594">
    <property type="entry name" value="ThiF_NAD_FAD-bd"/>
</dbReference>
<dbReference type="EMBL" id="FOAZ01000001">
    <property type="protein sequence ID" value="SEK30297.1"/>
    <property type="molecule type" value="Genomic_DNA"/>
</dbReference>
<dbReference type="InterPro" id="IPR035985">
    <property type="entry name" value="Ubiquitin-activating_enz"/>
</dbReference>
<dbReference type="SUPFAM" id="SSF69572">
    <property type="entry name" value="Activating enzymes of the ubiquitin-like proteins"/>
    <property type="match status" value="1"/>
</dbReference>
<proteinExistence type="predicted"/>
<dbReference type="GO" id="GO:0008641">
    <property type="term" value="F:ubiquitin-like modifier activating enzyme activity"/>
    <property type="evidence" value="ECO:0007669"/>
    <property type="project" value="InterPro"/>
</dbReference>
<keyword evidence="2" id="KW-0808">Transferase</keyword>
<dbReference type="OrthoDB" id="4426339at2"/>
<sequence>MRPCLKPALRPAWRDRETLQFGLGLGPGHGGVVTAAPAEARFLDLLDGTRELSALPGEAARLGIGPERAGELLEELLACGALDDSVAHRPLLALPPEERARLAPDLAALSLARPGPGAAPAALLARREARVEVRGAGRVGAAVASLLAAAGVGRVRVRDAGRVAPEDASPAGLRPDDAGRLRTDAARAAVRRAAPGLPDETAAAQGLPDLVVVAPRGLPDPELGQALVQAGLPHLYAGVVETTGSVGPLVLPGTSPCGRCLSCHRADADPSWPLLLAQHCSGRSAPGACDATLAATVAATAALHALIYLDGGTPPSLGGWVDISMVDGSMRRRPLDPHPDCGCCWQPGAE</sequence>
<dbReference type="eggNOG" id="COG0476">
    <property type="taxonomic scope" value="Bacteria"/>
</dbReference>
<dbReference type="Gene3D" id="3.40.50.720">
    <property type="entry name" value="NAD(P)-binding Rossmann-like Domain"/>
    <property type="match status" value="1"/>
</dbReference>
<evidence type="ECO:0000259" key="1">
    <source>
        <dbReference type="Pfam" id="PF00899"/>
    </source>
</evidence>
<organism evidence="2 3">
    <name type="scientific">Streptacidiphilus jiangxiensis</name>
    <dbReference type="NCBI Taxonomy" id="235985"/>
    <lineage>
        <taxon>Bacteria</taxon>
        <taxon>Bacillati</taxon>
        <taxon>Actinomycetota</taxon>
        <taxon>Actinomycetes</taxon>
        <taxon>Kitasatosporales</taxon>
        <taxon>Streptomycetaceae</taxon>
        <taxon>Streptacidiphilus</taxon>
    </lineage>
</organism>
<gene>
    <name evidence="2" type="ORF">SAMN05414137_101433</name>
</gene>
<protein>
    <submittedName>
        <fullName evidence="2">Molybdopterin or thiamine biosynthesis adenylyltransferase</fullName>
    </submittedName>
</protein>
<name>A0A1H7FYG7_STRJI</name>
<keyword evidence="3" id="KW-1185">Reference proteome</keyword>
<dbReference type="RefSeq" id="WP_042442367.1">
    <property type="nucleotide sequence ID" value="NZ_BBPN01000002.1"/>
</dbReference>
<dbReference type="STRING" id="235985.SAMN05414137_101433"/>
<dbReference type="GO" id="GO:0016779">
    <property type="term" value="F:nucleotidyltransferase activity"/>
    <property type="evidence" value="ECO:0007669"/>
    <property type="project" value="UniProtKB-KW"/>
</dbReference>